<dbReference type="GO" id="GO:0007096">
    <property type="term" value="P:regulation of exit from mitosis"/>
    <property type="evidence" value="ECO:0007669"/>
    <property type="project" value="InterPro"/>
</dbReference>
<reference evidence="1" key="1">
    <citation type="journal article" date="2014" name="Insect Biochem. Mol. Biol.">
        <title>An insight into the sialome of the frog biting fly, Corethrella appendiculata.</title>
        <authorList>
            <person name="Ribeiro J.M.C."/>
            <person name="Chagas A.C."/>
            <person name="Pham V.M."/>
            <person name="Lounibos L.P."/>
            <person name="Calvo E."/>
        </authorList>
    </citation>
    <scope>NUCLEOTIDE SEQUENCE</scope>
    <source>
        <tissue evidence="1">Salivary glands</tissue>
    </source>
</reference>
<organism evidence="1">
    <name type="scientific">Corethrella appendiculata</name>
    <dbReference type="NCBI Taxonomy" id="1370023"/>
    <lineage>
        <taxon>Eukaryota</taxon>
        <taxon>Metazoa</taxon>
        <taxon>Ecdysozoa</taxon>
        <taxon>Arthropoda</taxon>
        <taxon>Hexapoda</taxon>
        <taxon>Insecta</taxon>
        <taxon>Pterygota</taxon>
        <taxon>Neoptera</taxon>
        <taxon>Endopterygota</taxon>
        <taxon>Diptera</taxon>
        <taxon>Nematocera</taxon>
        <taxon>Culicoidea</taxon>
        <taxon>Chaoboridae</taxon>
        <taxon>Corethrella</taxon>
    </lineage>
</organism>
<dbReference type="Pfam" id="PF06581">
    <property type="entry name" value="p31comet"/>
    <property type="match status" value="1"/>
</dbReference>
<dbReference type="PANTHER" id="PTHR15681:SF1">
    <property type="entry name" value="MAD2L1-BINDING PROTEIN"/>
    <property type="match status" value="1"/>
</dbReference>
<dbReference type="EMBL" id="GANO01003445">
    <property type="protein sequence ID" value="JAB56426.1"/>
    <property type="molecule type" value="mRNA"/>
</dbReference>
<name>U5EVE2_9DIPT</name>
<protein>
    <submittedName>
        <fullName evidence="1">Uncharacterized protein</fullName>
    </submittedName>
</protein>
<proteinExistence type="evidence at transcript level"/>
<dbReference type="AlphaFoldDB" id="U5EVE2"/>
<evidence type="ECO:0000313" key="1">
    <source>
        <dbReference type="EMBL" id="JAB56426.1"/>
    </source>
</evidence>
<dbReference type="GO" id="GO:0005634">
    <property type="term" value="C:nucleus"/>
    <property type="evidence" value="ECO:0007669"/>
    <property type="project" value="InterPro"/>
</dbReference>
<dbReference type="Gene3D" id="3.30.900.20">
    <property type="match status" value="1"/>
</dbReference>
<sequence>TLDDVNGEVHAKYLIELSKFLLFNCSQIPLEYELFSKMLNNLKIYNEDSLKTDDQLMEYRLERQKNLAIKTQYLIEKVFESVRNISITNGGIKEAALLFGCSPVTAKEIYHIKFPPTTTETLPADLPNNAIKNSVRSCLLSILTSKDFHIFSEKELKPTNTFFVFKMSKGAKNMDDFELLEDYKLPRCPRMCLLEICNKNTTEYVLEEDSTSYSWFMSNTVIKGFKDDVIKGKTIWHL</sequence>
<dbReference type="InterPro" id="IPR009511">
    <property type="entry name" value="MAD1/Cdc20-bound-Mad2-bd"/>
</dbReference>
<dbReference type="InterPro" id="IPR053729">
    <property type="entry name" value="MAD2L1BP_domain_sf"/>
</dbReference>
<dbReference type="PANTHER" id="PTHR15681">
    <property type="entry name" value="MAD2L1-BINDING PROTEIN"/>
    <property type="match status" value="1"/>
</dbReference>
<accession>U5EVE2</accession>
<feature type="non-terminal residue" evidence="1">
    <location>
        <position position="1"/>
    </location>
</feature>